<name>A0A9D4GLG6_DREPO</name>
<organism evidence="2 3">
    <name type="scientific">Dreissena polymorpha</name>
    <name type="common">Zebra mussel</name>
    <name type="synonym">Mytilus polymorpha</name>
    <dbReference type="NCBI Taxonomy" id="45954"/>
    <lineage>
        <taxon>Eukaryota</taxon>
        <taxon>Metazoa</taxon>
        <taxon>Spiralia</taxon>
        <taxon>Lophotrochozoa</taxon>
        <taxon>Mollusca</taxon>
        <taxon>Bivalvia</taxon>
        <taxon>Autobranchia</taxon>
        <taxon>Heteroconchia</taxon>
        <taxon>Euheterodonta</taxon>
        <taxon>Imparidentia</taxon>
        <taxon>Neoheterodontei</taxon>
        <taxon>Myida</taxon>
        <taxon>Dreissenoidea</taxon>
        <taxon>Dreissenidae</taxon>
        <taxon>Dreissena</taxon>
    </lineage>
</organism>
<proteinExistence type="predicted"/>
<sequence length="117" mass="13423">MLFWLFYNLIQAILHSPFTFVFSALRYEVAKLTSRRYATSFSPDNIISAFQKSGIYPFDRNMISETQTAPSAINLDEERKDATVTQSAEKVDTSKTELKTTTAKKLPREKNHDVYCS</sequence>
<evidence type="ECO:0000313" key="2">
    <source>
        <dbReference type="EMBL" id="KAH3817320.1"/>
    </source>
</evidence>
<dbReference type="Proteomes" id="UP000828390">
    <property type="component" value="Unassembled WGS sequence"/>
</dbReference>
<reference evidence="2" key="1">
    <citation type="journal article" date="2019" name="bioRxiv">
        <title>The Genome of the Zebra Mussel, Dreissena polymorpha: A Resource for Invasive Species Research.</title>
        <authorList>
            <person name="McCartney M.A."/>
            <person name="Auch B."/>
            <person name="Kono T."/>
            <person name="Mallez S."/>
            <person name="Zhang Y."/>
            <person name="Obille A."/>
            <person name="Becker A."/>
            <person name="Abrahante J.E."/>
            <person name="Garbe J."/>
            <person name="Badalamenti J.P."/>
            <person name="Herman A."/>
            <person name="Mangelson H."/>
            <person name="Liachko I."/>
            <person name="Sullivan S."/>
            <person name="Sone E.D."/>
            <person name="Koren S."/>
            <person name="Silverstein K.A.T."/>
            <person name="Beckman K.B."/>
            <person name="Gohl D.M."/>
        </authorList>
    </citation>
    <scope>NUCLEOTIDE SEQUENCE</scope>
    <source>
        <strain evidence="2">Duluth1</strain>
        <tissue evidence="2">Whole animal</tissue>
    </source>
</reference>
<reference evidence="2" key="2">
    <citation type="submission" date="2020-11" db="EMBL/GenBank/DDBJ databases">
        <authorList>
            <person name="McCartney M.A."/>
            <person name="Auch B."/>
            <person name="Kono T."/>
            <person name="Mallez S."/>
            <person name="Becker A."/>
            <person name="Gohl D.M."/>
            <person name="Silverstein K.A.T."/>
            <person name="Koren S."/>
            <person name="Bechman K.B."/>
            <person name="Herman A."/>
            <person name="Abrahante J.E."/>
            <person name="Garbe J."/>
        </authorList>
    </citation>
    <scope>NUCLEOTIDE SEQUENCE</scope>
    <source>
        <strain evidence="2">Duluth1</strain>
        <tissue evidence="2">Whole animal</tissue>
    </source>
</reference>
<dbReference type="EMBL" id="JAIWYP010000005">
    <property type="protein sequence ID" value="KAH3817320.1"/>
    <property type="molecule type" value="Genomic_DNA"/>
</dbReference>
<accession>A0A9D4GLG6</accession>
<gene>
    <name evidence="2" type="ORF">DPMN_118853</name>
</gene>
<dbReference type="AlphaFoldDB" id="A0A9D4GLG6"/>
<evidence type="ECO:0000256" key="1">
    <source>
        <dbReference type="SAM" id="MobiDB-lite"/>
    </source>
</evidence>
<protein>
    <submittedName>
        <fullName evidence="2">Uncharacterized protein</fullName>
    </submittedName>
</protein>
<comment type="caution">
    <text evidence="2">The sequence shown here is derived from an EMBL/GenBank/DDBJ whole genome shotgun (WGS) entry which is preliminary data.</text>
</comment>
<feature type="compositionally biased region" description="Basic and acidic residues" evidence="1">
    <location>
        <begin position="89"/>
        <end position="98"/>
    </location>
</feature>
<keyword evidence="3" id="KW-1185">Reference proteome</keyword>
<feature type="region of interest" description="Disordered" evidence="1">
    <location>
        <begin position="69"/>
        <end position="117"/>
    </location>
</feature>
<evidence type="ECO:0000313" key="3">
    <source>
        <dbReference type="Proteomes" id="UP000828390"/>
    </source>
</evidence>
<feature type="compositionally biased region" description="Basic and acidic residues" evidence="1">
    <location>
        <begin position="106"/>
        <end position="117"/>
    </location>
</feature>